<evidence type="ECO:0000313" key="2">
    <source>
        <dbReference type="EMBL" id="ABE53390.1"/>
    </source>
</evidence>
<dbReference type="Proteomes" id="UP000001982">
    <property type="component" value="Chromosome"/>
</dbReference>
<gene>
    <name evidence="2" type="ordered locus">Sden_0093</name>
</gene>
<organism evidence="2 3">
    <name type="scientific">Shewanella denitrificans (strain OS217 / ATCC BAA-1090 / DSM 15013)</name>
    <dbReference type="NCBI Taxonomy" id="318161"/>
    <lineage>
        <taxon>Bacteria</taxon>
        <taxon>Pseudomonadati</taxon>
        <taxon>Pseudomonadota</taxon>
        <taxon>Gammaproteobacteria</taxon>
        <taxon>Alteromonadales</taxon>
        <taxon>Shewanellaceae</taxon>
        <taxon>Shewanella</taxon>
    </lineage>
</organism>
<dbReference type="OrthoDB" id="6267667at2"/>
<sequence>MKPSIVSLSVLLMLSFQACSHQTVSPVQAEMSSQDANQETISQTKTPIAEPTAGITTIKGKKITLVCSAPPPLKDTTKLKQNLLEKGYINAQMTEQEADAKVDEYIYQRQQAFKNCNKGQ</sequence>
<feature type="chain" id="PRO_5004181714" description="Lipoprotein" evidence="1">
    <location>
        <begin position="19"/>
        <end position="120"/>
    </location>
</feature>
<protein>
    <recommendedName>
        <fullName evidence="4">Lipoprotein</fullName>
    </recommendedName>
</protein>
<name>Q12T36_SHEDO</name>
<proteinExistence type="predicted"/>
<dbReference type="PROSITE" id="PS51257">
    <property type="entry name" value="PROKAR_LIPOPROTEIN"/>
    <property type="match status" value="1"/>
</dbReference>
<evidence type="ECO:0008006" key="4">
    <source>
        <dbReference type="Google" id="ProtNLM"/>
    </source>
</evidence>
<reference evidence="2 3" key="1">
    <citation type="submission" date="2006-03" db="EMBL/GenBank/DDBJ databases">
        <title>Complete sequence of Shewanella denitrificans OS217.</title>
        <authorList>
            <consortium name="US DOE Joint Genome Institute"/>
            <person name="Copeland A."/>
            <person name="Lucas S."/>
            <person name="Lapidus A."/>
            <person name="Barry K."/>
            <person name="Detter J.C."/>
            <person name="Glavina del Rio T."/>
            <person name="Hammon N."/>
            <person name="Israni S."/>
            <person name="Dalin E."/>
            <person name="Tice H."/>
            <person name="Pitluck S."/>
            <person name="Brettin T."/>
            <person name="Bruce D."/>
            <person name="Han C."/>
            <person name="Tapia R."/>
            <person name="Gilna P."/>
            <person name="Kiss H."/>
            <person name="Schmutz J."/>
            <person name="Larimer F."/>
            <person name="Land M."/>
            <person name="Hauser L."/>
            <person name="Kyrpides N."/>
            <person name="Lykidis A."/>
            <person name="Richardson P."/>
        </authorList>
    </citation>
    <scope>NUCLEOTIDE SEQUENCE [LARGE SCALE GENOMIC DNA]</scope>
    <source>
        <strain evidence="3">OS217 / ATCC BAA-1090 / DSM 15013</strain>
    </source>
</reference>
<evidence type="ECO:0000313" key="3">
    <source>
        <dbReference type="Proteomes" id="UP000001982"/>
    </source>
</evidence>
<dbReference type="KEGG" id="sdn:Sden_0093"/>
<feature type="signal peptide" evidence="1">
    <location>
        <begin position="1"/>
        <end position="18"/>
    </location>
</feature>
<dbReference type="EMBL" id="CP000302">
    <property type="protein sequence ID" value="ABE53390.1"/>
    <property type="molecule type" value="Genomic_DNA"/>
</dbReference>
<dbReference type="HOGENOM" id="CLU_2048144_0_0_6"/>
<accession>Q12T36</accession>
<dbReference type="RefSeq" id="WP_011494559.1">
    <property type="nucleotide sequence ID" value="NC_007954.1"/>
</dbReference>
<keyword evidence="1" id="KW-0732">Signal</keyword>
<dbReference type="STRING" id="318161.Sden_0093"/>
<keyword evidence="3" id="KW-1185">Reference proteome</keyword>
<dbReference type="AlphaFoldDB" id="Q12T36"/>
<evidence type="ECO:0000256" key="1">
    <source>
        <dbReference type="SAM" id="SignalP"/>
    </source>
</evidence>